<name>A0A397RSA7_9MOLU</name>
<organism evidence="2 3">
    <name type="scientific">Anaeroplasma bactoclasticum</name>
    <dbReference type="NCBI Taxonomy" id="2088"/>
    <lineage>
        <taxon>Bacteria</taxon>
        <taxon>Bacillati</taxon>
        <taxon>Mycoplasmatota</taxon>
        <taxon>Mollicutes</taxon>
        <taxon>Anaeroplasmatales</taxon>
        <taxon>Anaeroplasmataceae</taxon>
        <taxon>Anaeroplasma</taxon>
    </lineage>
</organism>
<accession>A0A397RSA7</accession>
<comment type="caution">
    <text evidence="2">The sequence shown here is derived from an EMBL/GenBank/DDBJ whole genome shotgun (WGS) entry which is preliminary data.</text>
</comment>
<protein>
    <submittedName>
        <fullName evidence="2">Uncharacterized protein</fullName>
    </submittedName>
</protein>
<evidence type="ECO:0000256" key="1">
    <source>
        <dbReference type="SAM" id="Phobius"/>
    </source>
</evidence>
<feature type="transmembrane region" description="Helical" evidence="1">
    <location>
        <begin position="36"/>
        <end position="58"/>
    </location>
</feature>
<reference evidence="2 3" key="1">
    <citation type="submission" date="2018-08" db="EMBL/GenBank/DDBJ databases">
        <title>Genomic Encyclopedia of Archaeal and Bacterial Type Strains, Phase II (KMG-II): from individual species to whole genera.</title>
        <authorList>
            <person name="Goeker M."/>
        </authorList>
    </citation>
    <scope>NUCLEOTIDE SEQUENCE [LARGE SCALE GENOMIC DNA]</scope>
    <source>
        <strain evidence="2 3">ATCC 27112</strain>
    </source>
</reference>
<gene>
    <name evidence="2" type="ORF">EI71_01344</name>
</gene>
<evidence type="ECO:0000313" key="2">
    <source>
        <dbReference type="EMBL" id="RIA75606.1"/>
    </source>
</evidence>
<keyword evidence="1" id="KW-0472">Membrane</keyword>
<keyword evidence="3" id="KW-1185">Reference proteome</keyword>
<keyword evidence="1" id="KW-0812">Transmembrane</keyword>
<sequence>MKKYNVYIEVIYIILAIPLILLAISFLLMSIFNGGYYIYVVLFVLFITLSIGPIFLGLPSTINYLNCKKSKDVIKATLVDKFQKSSKFGFNKDKYIAVIEYKVESMTFRSANVVSKDFIEKIQIKSKVEAKHYNGKALIIQKWEMAICHFFYFLLKCCWHLI</sequence>
<evidence type="ECO:0000313" key="3">
    <source>
        <dbReference type="Proteomes" id="UP000266506"/>
    </source>
</evidence>
<keyword evidence="1" id="KW-1133">Transmembrane helix</keyword>
<proteinExistence type="predicted"/>
<dbReference type="InParanoid" id="A0A397RSA7"/>
<feature type="transmembrane region" description="Helical" evidence="1">
    <location>
        <begin position="6"/>
        <end position="29"/>
    </location>
</feature>
<dbReference type="Proteomes" id="UP000266506">
    <property type="component" value="Unassembled WGS sequence"/>
</dbReference>
<dbReference type="EMBL" id="QXEV01000015">
    <property type="protein sequence ID" value="RIA75606.1"/>
    <property type="molecule type" value="Genomic_DNA"/>
</dbReference>
<dbReference type="AlphaFoldDB" id="A0A397RSA7"/>